<dbReference type="AlphaFoldDB" id="A0A501QB46"/>
<organism evidence="1 2">
    <name type="scientific">Flavobacterium microcysteis</name>
    <dbReference type="NCBI Taxonomy" id="2596891"/>
    <lineage>
        <taxon>Bacteria</taxon>
        <taxon>Pseudomonadati</taxon>
        <taxon>Bacteroidota</taxon>
        <taxon>Flavobacteriia</taxon>
        <taxon>Flavobacteriales</taxon>
        <taxon>Flavobacteriaceae</taxon>
        <taxon>Flavobacterium</taxon>
    </lineage>
</organism>
<dbReference type="OrthoDB" id="1340340at2"/>
<proteinExistence type="predicted"/>
<reference evidence="1 2" key="1">
    <citation type="submission" date="2019-06" db="EMBL/GenBank/DDBJ databases">
        <title>Flavobacterium sp. MaA-Y11 from geoumgang.</title>
        <authorList>
            <person name="Jeong S."/>
        </authorList>
    </citation>
    <scope>NUCLEOTIDE SEQUENCE [LARGE SCALE GENOMIC DNA]</scope>
    <source>
        <strain evidence="1 2">MaA-Y11</strain>
    </source>
</reference>
<evidence type="ECO:0000313" key="1">
    <source>
        <dbReference type="EMBL" id="TPD69913.1"/>
    </source>
</evidence>
<protein>
    <recommendedName>
        <fullName evidence="3">NERD domain-containing protein</fullName>
    </recommendedName>
</protein>
<evidence type="ECO:0000313" key="2">
    <source>
        <dbReference type="Proteomes" id="UP000319175"/>
    </source>
</evidence>
<gene>
    <name evidence="1" type="ORF">FJA49_08380</name>
</gene>
<name>A0A501QB46_9FLAO</name>
<dbReference type="Proteomes" id="UP000319175">
    <property type="component" value="Unassembled WGS sequence"/>
</dbReference>
<evidence type="ECO:0008006" key="3">
    <source>
        <dbReference type="Google" id="ProtNLM"/>
    </source>
</evidence>
<keyword evidence="2" id="KW-1185">Reference proteome</keyword>
<comment type="caution">
    <text evidence="1">The sequence shown here is derived from an EMBL/GenBank/DDBJ whole genome shotgun (WGS) entry which is preliminary data.</text>
</comment>
<dbReference type="RefSeq" id="WP_140000519.1">
    <property type="nucleotide sequence ID" value="NZ_VFJE01000053.1"/>
</dbReference>
<sequence length="551" mass="65441">MPIYFTPEGRLVAWYQKNTIEKYRPIISRKLIDKYGKGPFDEAQINKILFYTLDWYQQKFIKILQNENELTFYQGLFLLHEFSCAFQQENPNVSPIKELDNKEFAVYRRILKLCLEQACDLKLVSSRPSSIEYLKEKEDVIDQLLYFGDFIFACSNLLAEQQLIEDCIDLKFTSDNQFYFDHKHYYGFLITKLMDSFKSHIDMAVTGKNDLNDFIAASKKCLGVEYGAAVGTIKAIHENSESGKFTLDEWFIYPKNLENLYGVSYEQGSTFFKGLTLSKENKMSLQDAVYKPHNLNKYLYRPFLIWNVNGKNLTFVGDRSFVESIMSLTTNAFGWNKYPIEWENPCFKEFIKNKVMYNDKILEDEAEKLLKTYDIIFDRNITYLKKWNGQHINIDNEECGEIDFLFIHNKKIIIADSKHQIARYDMNNFKNDRAYFETNKKSYNKTIKRKLTYLTSKIHEVQEHFQVLTNNKDLRIETFSFEGIFIINTPTFIMYNNEYRIHTLKAFKEILENKFIDQVYKLVIDEGDNQKILDINYPYFKKTSYKVMDFE</sequence>
<accession>A0A501QB46</accession>
<dbReference type="EMBL" id="VFJE01000053">
    <property type="protein sequence ID" value="TPD69913.1"/>
    <property type="molecule type" value="Genomic_DNA"/>
</dbReference>